<name>A0A8S1PHH8_9CILI</name>
<dbReference type="Proteomes" id="UP000692954">
    <property type="component" value="Unassembled WGS sequence"/>
</dbReference>
<organism evidence="2 3">
    <name type="scientific">Paramecium sonneborni</name>
    <dbReference type="NCBI Taxonomy" id="65129"/>
    <lineage>
        <taxon>Eukaryota</taxon>
        <taxon>Sar</taxon>
        <taxon>Alveolata</taxon>
        <taxon>Ciliophora</taxon>
        <taxon>Intramacronucleata</taxon>
        <taxon>Oligohymenophorea</taxon>
        <taxon>Peniculida</taxon>
        <taxon>Parameciidae</taxon>
        <taxon>Paramecium</taxon>
    </lineage>
</organism>
<sequence length="684" mass="80497">MGSQQTKHSEDETLELLYQFAGSLKEQERMTQNREMYIPLINSSQSGSNNANILISKNSKKAYLQDLRIDQIHKNLYLDLHIILPSTDFMSIMFIAMDENGKIEKVAVYNHKASKRNSHQVFHIGAQVQIINPYYKNAQDGYPLIRIDDPKTISVKPTDQDQFFKGLLKLTNHLLPLDQGIAKSLLQHAESNPSLKGAKLDSLKILVSNYQPSQTQSQEPKQPQQPYWNGHHIQMPDFQNESPQDMIDENQMKEFQDMMAENVQIYPLFIRACQMSLNKPQVAINSFQSILKQTQKYAVIYFNCGEIAFQQGQYALAESMMRDYLKLHEKKNFVYSKLYSFAHYHIGVSLQYQQKNLKEAEFYLQKAVSLDQKSLVFSQALSKFYYEMNQYDKSAQFSQVVIDQFEKQAQKFSPNSQTYLNDIVELSRIYHIQMCAAKKSKNMEGLFTSAENLSKLDDLNFEFIIGELNEVIMSDEYSFEEKQKLCELMSKSEEFEVLLALQQKDFNLKLKCHNEIQKKYQIEAIQPPVFQQDEQKQLSADELAQNQQLLEENIDQQLIHLILPERADIPQKLEFEEAMTKRKNRNRKQTIDQFRQKAEEKKQKNSGYITDMQYFNQIMLSSSQRRSNFRTKYRKRSFVKQLRRVSLLLNIIHQESKLYNKRMEKSYLNSRQWVRETDSFVRRR</sequence>
<comment type="caution">
    <text evidence="2">The sequence shown here is derived from an EMBL/GenBank/DDBJ whole genome shotgun (WGS) entry which is preliminary data.</text>
</comment>
<evidence type="ECO:0008006" key="4">
    <source>
        <dbReference type="Google" id="ProtNLM"/>
    </source>
</evidence>
<reference evidence="2" key="1">
    <citation type="submission" date="2021-01" db="EMBL/GenBank/DDBJ databases">
        <authorList>
            <consortium name="Genoscope - CEA"/>
            <person name="William W."/>
        </authorList>
    </citation>
    <scope>NUCLEOTIDE SEQUENCE</scope>
</reference>
<evidence type="ECO:0000256" key="1">
    <source>
        <dbReference type="SAM" id="MobiDB-lite"/>
    </source>
</evidence>
<evidence type="ECO:0000313" key="3">
    <source>
        <dbReference type="Proteomes" id="UP000692954"/>
    </source>
</evidence>
<protein>
    <recommendedName>
        <fullName evidence="4">Tetratricopeptide repeat protein</fullName>
    </recommendedName>
</protein>
<dbReference type="EMBL" id="CAJJDN010000076">
    <property type="protein sequence ID" value="CAD8101888.1"/>
    <property type="molecule type" value="Genomic_DNA"/>
</dbReference>
<feature type="compositionally biased region" description="Low complexity" evidence="1">
    <location>
        <begin position="211"/>
        <end position="226"/>
    </location>
</feature>
<keyword evidence="3" id="KW-1185">Reference proteome</keyword>
<feature type="region of interest" description="Disordered" evidence="1">
    <location>
        <begin position="211"/>
        <end position="235"/>
    </location>
</feature>
<proteinExistence type="predicted"/>
<dbReference type="OrthoDB" id="2384430at2759"/>
<evidence type="ECO:0000313" key="2">
    <source>
        <dbReference type="EMBL" id="CAD8101888.1"/>
    </source>
</evidence>
<accession>A0A8S1PHH8</accession>
<gene>
    <name evidence="2" type="ORF">PSON_ATCC_30995.1.T0760240</name>
</gene>
<dbReference type="AlphaFoldDB" id="A0A8S1PHH8"/>